<keyword evidence="6" id="KW-1185">Reference proteome</keyword>
<evidence type="ECO:0000313" key="6">
    <source>
        <dbReference type="Proteomes" id="UP000654075"/>
    </source>
</evidence>
<dbReference type="Proteomes" id="UP000654075">
    <property type="component" value="Unassembled WGS sequence"/>
</dbReference>
<dbReference type="PROSITE" id="PS00122">
    <property type="entry name" value="CARBOXYLESTERASE_B_1"/>
    <property type="match status" value="1"/>
</dbReference>
<evidence type="ECO:0000256" key="3">
    <source>
        <dbReference type="SAM" id="SignalP"/>
    </source>
</evidence>
<feature type="region of interest" description="Disordered" evidence="2">
    <location>
        <begin position="96"/>
        <end position="131"/>
    </location>
</feature>
<dbReference type="OMA" id="DISIPHN"/>
<name>A0A813GYM6_POLGL</name>
<dbReference type="InterPro" id="IPR019826">
    <property type="entry name" value="Carboxylesterase_B_AS"/>
</dbReference>
<dbReference type="Gene3D" id="3.40.50.1820">
    <property type="entry name" value="alpha/beta hydrolase"/>
    <property type="match status" value="1"/>
</dbReference>
<sequence>MGGAWVMGHRAWNTQLGLRLMDFGVLVCAVDYRNFPLGQVPDMVEDLSRAFGWVFANVEKFGGDPENIMLIGQSAGAHLSALLLLEHSLLEVREGSSSSAGSNESVAKDLSNSNVNDKVGAPSVSSSPAVRTPRPVFRDRWSGRKLKVFLGVSGPYDLVGLEPHLVSRGIYARILYALSVDGDLAGCSPARLLKTEEWKENAASAIRHLPPMHLFTGEKDKSVPSWSSVDFAAALRESGLKEVTLDVRAGMSHTFPVVEGPMAGTDPQVQLILPYLFGEERSRELLKANPGRRVWPQFLIDIASVIMPY</sequence>
<feature type="domain" description="BD-FAE-like" evidence="4">
    <location>
        <begin position="2"/>
        <end position="98"/>
    </location>
</feature>
<keyword evidence="1" id="KW-0378">Hydrolase</keyword>
<dbReference type="SUPFAM" id="SSF53474">
    <property type="entry name" value="alpha/beta-Hydrolases"/>
    <property type="match status" value="1"/>
</dbReference>
<accession>A0A813GYM6</accession>
<gene>
    <name evidence="5" type="ORF">PGLA1383_LOCUS46738</name>
</gene>
<dbReference type="PANTHER" id="PTHR48081">
    <property type="entry name" value="AB HYDROLASE SUPERFAMILY PROTEIN C4A8.06C"/>
    <property type="match status" value="1"/>
</dbReference>
<dbReference type="AlphaFoldDB" id="A0A813GYM6"/>
<feature type="signal peptide" evidence="3">
    <location>
        <begin position="1"/>
        <end position="29"/>
    </location>
</feature>
<dbReference type="InterPro" id="IPR049492">
    <property type="entry name" value="BD-FAE-like_dom"/>
</dbReference>
<reference evidence="5" key="1">
    <citation type="submission" date="2021-02" db="EMBL/GenBank/DDBJ databases">
        <authorList>
            <person name="Dougan E. K."/>
            <person name="Rhodes N."/>
            <person name="Thang M."/>
            <person name="Chan C."/>
        </authorList>
    </citation>
    <scope>NUCLEOTIDE SEQUENCE</scope>
</reference>
<dbReference type="PANTHER" id="PTHR48081:SF33">
    <property type="entry name" value="KYNURENINE FORMAMIDASE"/>
    <property type="match status" value="1"/>
</dbReference>
<feature type="compositionally biased region" description="Low complexity" evidence="2">
    <location>
        <begin position="119"/>
        <end position="131"/>
    </location>
</feature>
<dbReference type="InterPro" id="IPR029058">
    <property type="entry name" value="AB_hydrolase_fold"/>
</dbReference>
<organism evidence="5 6">
    <name type="scientific">Polarella glacialis</name>
    <name type="common">Dinoflagellate</name>
    <dbReference type="NCBI Taxonomy" id="89957"/>
    <lineage>
        <taxon>Eukaryota</taxon>
        <taxon>Sar</taxon>
        <taxon>Alveolata</taxon>
        <taxon>Dinophyceae</taxon>
        <taxon>Suessiales</taxon>
        <taxon>Suessiaceae</taxon>
        <taxon>Polarella</taxon>
    </lineage>
</organism>
<evidence type="ECO:0000259" key="4">
    <source>
        <dbReference type="Pfam" id="PF20434"/>
    </source>
</evidence>
<dbReference type="Pfam" id="PF20434">
    <property type="entry name" value="BD-FAE"/>
    <property type="match status" value="1"/>
</dbReference>
<dbReference type="InterPro" id="IPR050300">
    <property type="entry name" value="GDXG_lipolytic_enzyme"/>
</dbReference>
<evidence type="ECO:0000313" key="5">
    <source>
        <dbReference type="EMBL" id="CAE8630392.1"/>
    </source>
</evidence>
<protein>
    <recommendedName>
        <fullName evidence="4">BD-FAE-like domain-containing protein</fullName>
    </recommendedName>
</protein>
<evidence type="ECO:0000256" key="1">
    <source>
        <dbReference type="ARBA" id="ARBA00022801"/>
    </source>
</evidence>
<feature type="compositionally biased region" description="Low complexity" evidence="2">
    <location>
        <begin position="96"/>
        <end position="105"/>
    </location>
</feature>
<feature type="chain" id="PRO_5032921982" description="BD-FAE-like domain-containing protein" evidence="3">
    <location>
        <begin position="30"/>
        <end position="309"/>
    </location>
</feature>
<evidence type="ECO:0000256" key="2">
    <source>
        <dbReference type="SAM" id="MobiDB-lite"/>
    </source>
</evidence>
<dbReference type="OrthoDB" id="6495301at2759"/>
<keyword evidence="3" id="KW-0732">Signal</keyword>
<comment type="caution">
    <text evidence="5">The sequence shown here is derived from an EMBL/GenBank/DDBJ whole genome shotgun (WGS) entry which is preliminary data.</text>
</comment>
<proteinExistence type="predicted"/>
<dbReference type="GO" id="GO:0016787">
    <property type="term" value="F:hydrolase activity"/>
    <property type="evidence" value="ECO:0007669"/>
    <property type="project" value="UniProtKB-KW"/>
</dbReference>
<dbReference type="EMBL" id="CAJNNV010029863">
    <property type="protein sequence ID" value="CAE8630392.1"/>
    <property type="molecule type" value="Genomic_DNA"/>
</dbReference>